<sequence>MAGSSRSDENPAPVPILYVPFWDIVQPGLELWISQVTSISAELSDCRK</sequence>
<dbReference type="AlphaFoldDB" id="A0A160TV45"/>
<dbReference type="EMBL" id="CZRL01000104">
    <property type="protein sequence ID" value="CUS54507.1"/>
    <property type="molecule type" value="Genomic_DNA"/>
</dbReference>
<accession>A0A160TV45</accession>
<proteinExistence type="predicted"/>
<organism evidence="1">
    <name type="scientific">hydrothermal vent metagenome</name>
    <dbReference type="NCBI Taxonomy" id="652676"/>
    <lineage>
        <taxon>unclassified sequences</taxon>
        <taxon>metagenomes</taxon>
        <taxon>ecological metagenomes</taxon>
    </lineage>
</organism>
<name>A0A160TV45_9ZZZZ</name>
<reference evidence="1" key="1">
    <citation type="submission" date="2015-10" db="EMBL/GenBank/DDBJ databases">
        <authorList>
            <person name="Gilbert D.G."/>
        </authorList>
    </citation>
    <scope>NUCLEOTIDE SEQUENCE</scope>
</reference>
<protein>
    <submittedName>
        <fullName evidence="1">Uncharacterized protein</fullName>
    </submittedName>
</protein>
<gene>
    <name evidence="1" type="ORF">MGWOODY_XGa820</name>
</gene>
<evidence type="ECO:0000313" key="1">
    <source>
        <dbReference type="EMBL" id="CUS54507.1"/>
    </source>
</evidence>